<evidence type="ECO:0000256" key="6">
    <source>
        <dbReference type="ARBA" id="ARBA00023015"/>
    </source>
</evidence>
<dbReference type="SMART" id="SM00868">
    <property type="entry name" value="zf-AD"/>
    <property type="match status" value="1"/>
</dbReference>
<feature type="binding site" evidence="11">
    <location>
        <position position="10"/>
    </location>
    <ligand>
        <name>Zn(2+)</name>
        <dbReference type="ChEBI" id="CHEBI:29105"/>
    </ligand>
</feature>
<dbReference type="InterPro" id="IPR050331">
    <property type="entry name" value="Zinc_finger"/>
</dbReference>
<dbReference type="OrthoDB" id="8922241at2759"/>
<dbReference type="SMART" id="SM00355">
    <property type="entry name" value="ZnF_C2H2"/>
    <property type="match status" value="5"/>
</dbReference>
<dbReference type="PANTHER" id="PTHR16515:SF49">
    <property type="entry name" value="GASTRULA ZINC FINGER PROTEIN XLCGF49.1-LIKE-RELATED"/>
    <property type="match status" value="1"/>
</dbReference>
<evidence type="ECO:0000256" key="5">
    <source>
        <dbReference type="ARBA" id="ARBA00022833"/>
    </source>
</evidence>
<keyword evidence="5 11" id="KW-0862">Zinc</keyword>
<name>A0A6J1LX02_DROHY</name>
<keyword evidence="8" id="KW-0804">Transcription</keyword>
<evidence type="ECO:0000256" key="4">
    <source>
        <dbReference type="ARBA" id="ARBA00022771"/>
    </source>
</evidence>
<dbReference type="FunFam" id="3.30.160.60:FF:000446">
    <property type="entry name" value="Zinc finger protein"/>
    <property type="match status" value="1"/>
</dbReference>
<dbReference type="PANTHER" id="PTHR16515">
    <property type="entry name" value="PR DOMAIN ZINC FINGER PROTEIN"/>
    <property type="match status" value="1"/>
</dbReference>
<evidence type="ECO:0000256" key="3">
    <source>
        <dbReference type="ARBA" id="ARBA00022737"/>
    </source>
</evidence>
<comment type="subcellular location">
    <subcellularLocation>
        <location evidence="1">Nucleus</location>
    </subcellularLocation>
</comment>
<evidence type="ECO:0000256" key="7">
    <source>
        <dbReference type="ARBA" id="ARBA00023125"/>
    </source>
</evidence>
<evidence type="ECO:0000256" key="11">
    <source>
        <dbReference type="PROSITE-ProRule" id="PRU01263"/>
    </source>
</evidence>
<dbReference type="GO" id="GO:0010468">
    <property type="term" value="P:regulation of gene expression"/>
    <property type="evidence" value="ECO:0007669"/>
    <property type="project" value="TreeGrafter"/>
</dbReference>
<evidence type="ECO:0000259" key="12">
    <source>
        <dbReference type="PROSITE" id="PS50157"/>
    </source>
</evidence>
<dbReference type="KEGG" id="dhe:111599599"/>
<keyword evidence="3" id="KW-0677">Repeat</keyword>
<dbReference type="InterPro" id="IPR036236">
    <property type="entry name" value="Znf_C2H2_sf"/>
</dbReference>
<dbReference type="PROSITE" id="PS51915">
    <property type="entry name" value="ZAD"/>
    <property type="match status" value="1"/>
</dbReference>
<dbReference type="InterPro" id="IPR012934">
    <property type="entry name" value="Znf_AD"/>
</dbReference>
<gene>
    <name evidence="15" type="primary">LOC111599599</name>
</gene>
<feature type="domain" description="ZAD" evidence="13">
    <location>
        <begin position="8"/>
        <end position="87"/>
    </location>
</feature>
<feature type="binding site" evidence="11">
    <location>
        <position position="13"/>
    </location>
    <ligand>
        <name>Zn(2+)</name>
        <dbReference type="ChEBI" id="CHEBI:29105"/>
    </ligand>
</feature>
<dbReference type="GO" id="GO:0005634">
    <property type="term" value="C:nucleus"/>
    <property type="evidence" value="ECO:0007669"/>
    <property type="project" value="UniProtKB-SubCell"/>
</dbReference>
<dbReference type="Proteomes" id="UP000504633">
    <property type="component" value="Unplaced"/>
</dbReference>
<feature type="domain" description="C2H2-type" evidence="12">
    <location>
        <begin position="366"/>
        <end position="395"/>
    </location>
</feature>
<keyword evidence="14" id="KW-1185">Reference proteome</keyword>
<protein>
    <submittedName>
        <fullName evidence="15">Myoneurin isoform X1</fullName>
    </submittedName>
</protein>
<keyword evidence="6" id="KW-0805">Transcription regulation</keyword>
<dbReference type="Pfam" id="PF00096">
    <property type="entry name" value="zf-C2H2"/>
    <property type="match status" value="2"/>
</dbReference>
<dbReference type="GeneID" id="111599599"/>
<evidence type="ECO:0000256" key="10">
    <source>
        <dbReference type="PROSITE-ProRule" id="PRU00042"/>
    </source>
</evidence>
<dbReference type="RefSeq" id="XP_023171052.2">
    <property type="nucleotide sequence ID" value="XM_023315284.2"/>
</dbReference>
<feature type="domain" description="C2H2-type" evidence="12">
    <location>
        <begin position="282"/>
        <end position="309"/>
    </location>
</feature>
<dbReference type="Gene3D" id="3.30.160.60">
    <property type="entry name" value="Classic Zinc Finger"/>
    <property type="match status" value="3"/>
</dbReference>
<keyword evidence="7" id="KW-0238">DNA-binding</keyword>
<keyword evidence="2 11" id="KW-0479">Metal-binding</keyword>
<evidence type="ECO:0000256" key="2">
    <source>
        <dbReference type="ARBA" id="ARBA00022723"/>
    </source>
</evidence>
<feature type="binding site" evidence="11">
    <location>
        <position position="60"/>
    </location>
    <ligand>
        <name>Zn(2+)</name>
        <dbReference type="ChEBI" id="CHEBI:29105"/>
    </ligand>
</feature>
<organism evidence="14 15">
    <name type="scientific">Drosophila hydei</name>
    <name type="common">Fruit fly</name>
    <dbReference type="NCBI Taxonomy" id="7224"/>
    <lineage>
        <taxon>Eukaryota</taxon>
        <taxon>Metazoa</taxon>
        <taxon>Ecdysozoa</taxon>
        <taxon>Arthropoda</taxon>
        <taxon>Hexapoda</taxon>
        <taxon>Insecta</taxon>
        <taxon>Pterygota</taxon>
        <taxon>Neoptera</taxon>
        <taxon>Endopterygota</taxon>
        <taxon>Diptera</taxon>
        <taxon>Brachycera</taxon>
        <taxon>Muscomorpha</taxon>
        <taxon>Ephydroidea</taxon>
        <taxon>Drosophilidae</taxon>
        <taxon>Drosophila</taxon>
    </lineage>
</organism>
<feature type="binding site" evidence="11">
    <location>
        <position position="63"/>
    </location>
    <ligand>
        <name>Zn(2+)</name>
        <dbReference type="ChEBI" id="CHEBI:29105"/>
    </ligand>
</feature>
<evidence type="ECO:0000313" key="15">
    <source>
        <dbReference type="RefSeq" id="XP_023171052.2"/>
    </source>
</evidence>
<feature type="domain" description="C2H2-type" evidence="12">
    <location>
        <begin position="310"/>
        <end position="337"/>
    </location>
</feature>
<sequence length="431" mass="50255">MRAELGPNTCRVCLEPSQRLQRIDESREEGEETPNEMLIQLLGISFSKLNGKDQIPDGICKPCKVELNMAFQFREKALRKQAEIEDYCRELGLLDEAEDYLVKEEFGSQHNQQADDDEMNEFVMNEAPSPGHGDGVDDHVQSDEFLEVDGSQEQQEVITDDIEYLEGNYTIEMNPEHDDVVLETKYDDTVTHSDIKLRRGRTRFGMNIVKSEHEELQHSYGLEPGVVDIKPRRGRARTGLNSLRTSDGTEKGGYVCDVCGNFYEKRGRMMEHRRRHDAVCQYQCELCEAKFQVREQLRKHMYSHTGSKPFKCSFCSRQFFYESVLKSHENVHRGIKPYVCKVCDKAFAYAHSLTKHELIHSDIKLYRCEYCQKDFRLLHHMRQHEETKCHQNAVMLAETLKYDREEQDVELLAVDELKDVKLRLSQQHMLS</sequence>
<dbReference type="SUPFAM" id="SSF57716">
    <property type="entry name" value="Glucocorticoid receptor-like (DNA-binding domain)"/>
    <property type="match status" value="1"/>
</dbReference>
<proteinExistence type="predicted"/>
<dbReference type="GO" id="GO:0003677">
    <property type="term" value="F:DNA binding"/>
    <property type="evidence" value="ECO:0007669"/>
    <property type="project" value="UniProtKB-KW"/>
</dbReference>
<keyword evidence="9" id="KW-0539">Nucleus</keyword>
<keyword evidence="4 10" id="KW-0863">Zinc-finger</keyword>
<feature type="domain" description="C2H2-type" evidence="12">
    <location>
        <begin position="338"/>
        <end position="365"/>
    </location>
</feature>
<dbReference type="GO" id="GO:0008270">
    <property type="term" value="F:zinc ion binding"/>
    <property type="evidence" value="ECO:0007669"/>
    <property type="project" value="UniProtKB-UniRule"/>
</dbReference>
<dbReference type="Pfam" id="PF07776">
    <property type="entry name" value="zf-AD"/>
    <property type="match status" value="1"/>
</dbReference>
<evidence type="ECO:0000256" key="9">
    <source>
        <dbReference type="ARBA" id="ARBA00023242"/>
    </source>
</evidence>
<dbReference type="AlphaFoldDB" id="A0A6J1LX02"/>
<evidence type="ECO:0000259" key="13">
    <source>
        <dbReference type="PROSITE" id="PS51915"/>
    </source>
</evidence>
<dbReference type="SUPFAM" id="SSF57667">
    <property type="entry name" value="beta-beta-alpha zinc fingers"/>
    <property type="match status" value="3"/>
</dbReference>
<reference evidence="15" key="1">
    <citation type="submission" date="2025-08" db="UniProtKB">
        <authorList>
            <consortium name="RefSeq"/>
        </authorList>
    </citation>
    <scope>IDENTIFICATION</scope>
    <source>
        <strain evidence="15">15085-1641.00</strain>
        <tissue evidence="15">Whole body</tissue>
    </source>
</reference>
<dbReference type="InterPro" id="IPR013087">
    <property type="entry name" value="Znf_C2H2_type"/>
</dbReference>
<evidence type="ECO:0000313" key="14">
    <source>
        <dbReference type="Proteomes" id="UP000504633"/>
    </source>
</evidence>
<evidence type="ECO:0000256" key="8">
    <source>
        <dbReference type="ARBA" id="ARBA00023163"/>
    </source>
</evidence>
<accession>A0A6J1LX02</accession>
<feature type="domain" description="C2H2-type" evidence="12">
    <location>
        <begin position="254"/>
        <end position="276"/>
    </location>
</feature>
<dbReference type="FunFam" id="3.30.160.60:FF:001182">
    <property type="entry name" value="Zinc finger, C2H2 type"/>
    <property type="match status" value="1"/>
</dbReference>
<evidence type="ECO:0000256" key="1">
    <source>
        <dbReference type="ARBA" id="ARBA00004123"/>
    </source>
</evidence>
<dbReference type="PROSITE" id="PS00028">
    <property type="entry name" value="ZINC_FINGER_C2H2_1"/>
    <property type="match status" value="5"/>
</dbReference>
<dbReference type="PROSITE" id="PS50157">
    <property type="entry name" value="ZINC_FINGER_C2H2_2"/>
    <property type="match status" value="5"/>
</dbReference>